<evidence type="ECO:0000259" key="1">
    <source>
        <dbReference type="Pfam" id="PF08818"/>
    </source>
</evidence>
<comment type="caution">
    <text evidence="2">The sequence shown here is derived from an EMBL/GenBank/DDBJ whole genome shotgun (WGS) entry which is preliminary data.</text>
</comment>
<organism evidence="2 3">
    <name type="scientific">Paenibacillus rhizosphaerae</name>
    <dbReference type="NCBI Taxonomy" id="297318"/>
    <lineage>
        <taxon>Bacteria</taxon>
        <taxon>Bacillati</taxon>
        <taxon>Bacillota</taxon>
        <taxon>Bacilli</taxon>
        <taxon>Bacillales</taxon>
        <taxon>Paenibacillaceae</taxon>
        <taxon>Paenibacillus</taxon>
    </lineage>
</organism>
<protein>
    <recommendedName>
        <fullName evidence="1">YdhG-like domain-containing protein</fullName>
    </recommendedName>
</protein>
<reference evidence="2 3" key="1">
    <citation type="submission" date="2020-08" db="EMBL/GenBank/DDBJ databases">
        <title>Genomic Encyclopedia of Type Strains, Phase III (KMG-III): the genomes of soil and plant-associated and newly described type strains.</title>
        <authorList>
            <person name="Whitman W."/>
        </authorList>
    </citation>
    <scope>NUCLEOTIDE SEQUENCE [LARGE SCALE GENOMIC DNA]</scope>
    <source>
        <strain evidence="2 3">CECT 5831</strain>
    </source>
</reference>
<accession>A0A839THT7</accession>
<gene>
    <name evidence="2" type="ORF">FHS19_001020</name>
</gene>
<dbReference type="Pfam" id="PF08818">
    <property type="entry name" value="DUF1801"/>
    <property type="match status" value="1"/>
</dbReference>
<name>A0A839THT7_9BACL</name>
<dbReference type="EMBL" id="JACHXJ010000001">
    <property type="protein sequence ID" value="MBB3126366.1"/>
    <property type="molecule type" value="Genomic_DNA"/>
</dbReference>
<dbReference type="InterPro" id="IPR014922">
    <property type="entry name" value="YdhG-like"/>
</dbReference>
<sequence length="113" mass="13025">MNPEVTEFIERLQLPWQIEVCTKLRDMVHQSIPDVEERVQYKKPHFLKNGHYAAVISPSKDAVAFMIMNAESLDLPKGQFDGPPERKWMKIRDGESADYDMLSKYLIQASSGL</sequence>
<dbReference type="Gene3D" id="3.90.1150.200">
    <property type="match status" value="1"/>
</dbReference>
<feature type="domain" description="YdhG-like" evidence="1">
    <location>
        <begin position="19"/>
        <end position="109"/>
    </location>
</feature>
<dbReference type="Proteomes" id="UP000517523">
    <property type="component" value="Unassembled WGS sequence"/>
</dbReference>
<dbReference type="AlphaFoldDB" id="A0A839THT7"/>
<dbReference type="RefSeq" id="WP_183579417.1">
    <property type="nucleotide sequence ID" value="NZ_JACHXJ010000001.1"/>
</dbReference>
<dbReference type="SUPFAM" id="SSF159888">
    <property type="entry name" value="YdhG-like"/>
    <property type="match status" value="1"/>
</dbReference>
<evidence type="ECO:0000313" key="3">
    <source>
        <dbReference type="Proteomes" id="UP000517523"/>
    </source>
</evidence>
<proteinExistence type="predicted"/>
<evidence type="ECO:0000313" key="2">
    <source>
        <dbReference type="EMBL" id="MBB3126366.1"/>
    </source>
</evidence>